<gene>
    <name evidence="2" type="ORF">C0068_00020</name>
    <name evidence="3" type="ORF">D0911_03835</name>
</gene>
<protein>
    <submittedName>
        <fullName evidence="3">Transposase</fullName>
    </submittedName>
</protein>
<dbReference type="EMBL" id="RHGB01000003">
    <property type="protein sequence ID" value="RNL66680.1"/>
    <property type="molecule type" value="Genomic_DNA"/>
</dbReference>
<dbReference type="Proteomes" id="UP000237222">
    <property type="component" value="Unassembled WGS sequence"/>
</dbReference>
<dbReference type="AlphaFoldDB" id="A0A2S4HM24"/>
<dbReference type="GO" id="GO:0043565">
    <property type="term" value="F:sequence-specific DNA binding"/>
    <property type="evidence" value="ECO:0007669"/>
    <property type="project" value="InterPro"/>
</dbReference>
<reference evidence="2" key="1">
    <citation type="submission" date="2018-01" db="EMBL/GenBank/DDBJ databases">
        <authorList>
            <person name="Yu X.-D."/>
        </authorList>
    </citation>
    <scope>NUCLEOTIDE SEQUENCE</scope>
    <source>
        <strain evidence="2">ZX-21</strain>
    </source>
</reference>
<proteinExistence type="predicted"/>
<dbReference type="InterPro" id="IPR002514">
    <property type="entry name" value="Transposase_8"/>
</dbReference>
<evidence type="ECO:0000313" key="5">
    <source>
        <dbReference type="Proteomes" id="UP000274695"/>
    </source>
</evidence>
<dbReference type="EMBL" id="PQGG01000001">
    <property type="protein sequence ID" value="POP54771.1"/>
    <property type="molecule type" value="Genomic_DNA"/>
</dbReference>
<accession>A0A2S4HM24</accession>
<dbReference type="OrthoDB" id="9800877at2"/>
<reference evidence="3 5" key="2">
    <citation type="submission" date="2018-10" db="EMBL/GenBank/DDBJ databases">
        <title>Draft genome sequence of Zhongshania sp. DSW25-10.</title>
        <authorList>
            <person name="Oh J."/>
        </authorList>
    </citation>
    <scope>NUCLEOTIDE SEQUENCE [LARGE SCALE GENOMIC DNA]</scope>
    <source>
        <strain evidence="3 5">DSW25-10</strain>
    </source>
</reference>
<dbReference type="Proteomes" id="UP000274695">
    <property type="component" value="Unassembled WGS sequence"/>
</dbReference>
<dbReference type="InterPro" id="IPR010921">
    <property type="entry name" value="Trp_repressor/repl_initiator"/>
</dbReference>
<dbReference type="Pfam" id="PF01527">
    <property type="entry name" value="HTH_Tnp_1"/>
    <property type="match status" value="1"/>
</dbReference>
<keyword evidence="5" id="KW-1185">Reference proteome</keyword>
<dbReference type="RefSeq" id="WP_103682446.1">
    <property type="nucleotide sequence ID" value="NZ_PQGG01000001.1"/>
</dbReference>
<evidence type="ECO:0000313" key="4">
    <source>
        <dbReference type="Proteomes" id="UP000237222"/>
    </source>
</evidence>
<evidence type="ECO:0000313" key="3">
    <source>
        <dbReference type="EMBL" id="RNL66680.1"/>
    </source>
</evidence>
<dbReference type="SUPFAM" id="SSF48295">
    <property type="entry name" value="TrpR-like"/>
    <property type="match status" value="1"/>
</dbReference>
<name>A0A2S4HM24_9GAMM</name>
<feature type="region of interest" description="Disordered" evidence="1">
    <location>
        <begin position="1"/>
        <end position="21"/>
    </location>
</feature>
<dbReference type="GO" id="GO:0004803">
    <property type="term" value="F:transposase activity"/>
    <property type="evidence" value="ECO:0007669"/>
    <property type="project" value="InterPro"/>
</dbReference>
<comment type="caution">
    <text evidence="2">The sequence shown here is derived from an EMBL/GenBank/DDBJ whole genome shotgun (WGS) entry which is preliminary data.</text>
</comment>
<evidence type="ECO:0000256" key="1">
    <source>
        <dbReference type="SAM" id="MobiDB-lite"/>
    </source>
</evidence>
<organism evidence="2 4">
    <name type="scientific">Zhongshania marina</name>
    <dbReference type="NCBI Taxonomy" id="2304603"/>
    <lineage>
        <taxon>Bacteria</taxon>
        <taxon>Pseudomonadati</taxon>
        <taxon>Pseudomonadota</taxon>
        <taxon>Gammaproteobacteria</taxon>
        <taxon>Cellvibrionales</taxon>
        <taxon>Spongiibacteraceae</taxon>
        <taxon>Zhongshania</taxon>
    </lineage>
</organism>
<dbReference type="GO" id="GO:0006313">
    <property type="term" value="P:DNA transposition"/>
    <property type="evidence" value="ECO:0007669"/>
    <property type="project" value="InterPro"/>
</dbReference>
<evidence type="ECO:0000313" key="2">
    <source>
        <dbReference type="EMBL" id="POP54771.1"/>
    </source>
</evidence>
<sequence>MDTQGLLPAPATPPRRKHSPEFKEQVVAASYAPDTSVARVAQQFKINANLVHKWRRQLESKAAGCDDFIKVAPRIPARALSTSGPDATLKVELSSTLGPVTIHWPMAELADLASWLKSLS</sequence>